<dbReference type="Proteomes" id="UP000237000">
    <property type="component" value="Unassembled WGS sequence"/>
</dbReference>
<dbReference type="EMBL" id="JXTC01000058">
    <property type="protein sequence ID" value="PON93524.1"/>
    <property type="molecule type" value="Genomic_DNA"/>
</dbReference>
<name>A0A2P5F6V0_TREOI</name>
<evidence type="ECO:0008006" key="5">
    <source>
        <dbReference type="Google" id="ProtNLM"/>
    </source>
</evidence>
<evidence type="ECO:0000313" key="3">
    <source>
        <dbReference type="EMBL" id="PON93524.1"/>
    </source>
</evidence>
<evidence type="ECO:0000256" key="1">
    <source>
        <dbReference type="SAM" id="MobiDB-lite"/>
    </source>
</evidence>
<gene>
    <name evidence="3" type="ORF">TorRG33x02_108020</name>
</gene>
<protein>
    <recommendedName>
        <fullName evidence="5">Rapid ALkalinization Factor</fullName>
    </recommendedName>
</protein>
<feature type="chain" id="PRO_5015203245" description="Rapid ALkalinization Factor" evidence="2">
    <location>
        <begin position="26"/>
        <end position="106"/>
    </location>
</feature>
<accession>A0A2P5F6V0</accession>
<keyword evidence="2" id="KW-0732">Signal</keyword>
<dbReference type="AlphaFoldDB" id="A0A2P5F6V0"/>
<feature type="signal peptide" evidence="2">
    <location>
        <begin position="1"/>
        <end position="25"/>
    </location>
</feature>
<sequence length="106" mass="11442">MKQVFLVLITILLATILFFPSSILARELVQAAGHVTVPGGRYVTPVTAPGGRYVTPVPAPGGRYVRPSCRDPYSRSCIGYKPIPPPSPKAPNCSPYKRNCKPPEGH</sequence>
<evidence type="ECO:0000313" key="4">
    <source>
        <dbReference type="Proteomes" id="UP000237000"/>
    </source>
</evidence>
<dbReference type="InParanoid" id="A0A2P5F6V0"/>
<reference evidence="4" key="1">
    <citation type="submission" date="2016-06" db="EMBL/GenBank/DDBJ databases">
        <title>Parallel loss of symbiosis genes in relatives of nitrogen-fixing non-legume Parasponia.</title>
        <authorList>
            <person name="Van Velzen R."/>
            <person name="Holmer R."/>
            <person name="Bu F."/>
            <person name="Rutten L."/>
            <person name="Van Zeijl A."/>
            <person name="Liu W."/>
            <person name="Santuari L."/>
            <person name="Cao Q."/>
            <person name="Sharma T."/>
            <person name="Shen D."/>
            <person name="Roswanjaya Y."/>
            <person name="Wardhani T."/>
            <person name="Kalhor M.S."/>
            <person name="Jansen J."/>
            <person name="Van den Hoogen J."/>
            <person name="Gungor B."/>
            <person name="Hartog M."/>
            <person name="Hontelez J."/>
            <person name="Verver J."/>
            <person name="Yang W.-C."/>
            <person name="Schijlen E."/>
            <person name="Repin R."/>
            <person name="Schilthuizen M."/>
            <person name="Schranz E."/>
            <person name="Heidstra R."/>
            <person name="Miyata K."/>
            <person name="Fedorova E."/>
            <person name="Kohlen W."/>
            <person name="Bisseling T."/>
            <person name="Smit S."/>
            <person name="Geurts R."/>
        </authorList>
    </citation>
    <scope>NUCLEOTIDE SEQUENCE [LARGE SCALE GENOMIC DNA]</scope>
    <source>
        <strain evidence="4">cv. RG33-2</strain>
    </source>
</reference>
<keyword evidence="4" id="KW-1185">Reference proteome</keyword>
<comment type="caution">
    <text evidence="3">The sequence shown here is derived from an EMBL/GenBank/DDBJ whole genome shotgun (WGS) entry which is preliminary data.</text>
</comment>
<organism evidence="3 4">
    <name type="scientific">Trema orientale</name>
    <name type="common">Charcoal tree</name>
    <name type="synonym">Celtis orientalis</name>
    <dbReference type="NCBI Taxonomy" id="63057"/>
    <lineage>
        <taxon>Eukaryota</taxon>
        <taxon>Viridiplantae</taxon>
        <taxon>Streptophyta</taxon>
        <taxon>Embryophyta</taxon>
        <taxon>Tracheophyta</taxon>
        <taxon>Spermatophyta</taxon>
        <taxon>Magnoliopsida</taxon>
        <taxon>eudicotyledons</taxon>
        <taxon>Gunneridae</taxon>
        <taxon>Pentapetalae</taxon>
        <taxon>rosids</taxon>
        <taxon>fabids</taxon>
        <taxon>Rosales</taxon>
        <taxon>Cannabaceae</taxon>
        <taxon>Trema</taxon>
    </lineage>
</organism>
<dbReference type="OrthoDB" id="10471732at2759"/>
<feature type="region of interest" description="Disordered" evidence="1">
    <location>
        <begin position="80"/>
        <end position="106"/>
    </location>
</feature>
<evidence type="ECO:0000256" key="2">
    <source>
        <dbReference type="SAM" id="SignalP"/>
    </source>
</evidence>
<proteinExistence type="predicted"/>